<dbReference type="CDD" id="cd05246">
    <property type="entry name" value="dTDP_GD_SDR_e"/>
    <property type="match status" value="1"/>
</dbReference>
<dbReference type="GO" id="GO:0009225">
    <property type="term" value="P:nucleotide-sugar metabolic process"/>
    <property type="evidence" value="ECO:0007669"/>
    <property type="project" value="InterPro"/>
</dbReference>
<reference evidence="5" key="1">
    <citation type="journal article" date="2015" name="Nature">
        <title>Complex archaea that bridge the gap between prokaryotes and eukaryotes.</title>
        <authorList>
            <person name="Spang A."/>
            <person name="Saw J.H."/>
            <person name="Jorgensen S.L."/>
            <person name="Zaremba-Niedzwiedzka K."/>
            <person name="Martijn J."/>
            <person name="Lind A.E."/>
            <person name="van Eijk R."/>
            <person name="Schleper C."/>
            <person name="Guy L."/>
            <person name="Ettema T.J."/>
        </authorList>
    </citation>
    <scope>NUCLEOTIDE SEQUENCE</scope>
</reference>
<dbReference type="Gene3D" id="3.40.50.720">
    <property type="entry name" value="NAD(P)-binding Rossmann-like Domain"/>
    <property type="match status" value="1"/>
</dbReference>
<proteinExistence type="predicted"/>
<dbReference type="SUPFAM" id="SSF51735">
    <property type="entry name" value="NAD(P)-binding Rossmann-fold domains"/>
    <property type="match status" value="1"/>
</dbReference>
<accession>A0A0F9N7Q6</accession>
<feature type="domain" description="NAD(P)-binding" evidence="4">
    <location>
        <begin position="5"/>
        <end position="310"/>
    </location>
</feature>
<comment type="caution">
    <text evidence="5">The sequence shown here is derived from an EMBL/GenBank/DDBJ whole genome shotgun (WGS) entry which is preliminary data.</text>
</comment>
<keyword evidence="3" id="KW-0456">Lyase</keyword>
<organism evidence="5">
    <name type="scientific">marine sediment metagenome</name>
    <dbReference type="NCBI Taxonomy" id="412755"/>
    <lineage>
        <taxon>unclassified sequences</taxon>
        <taxon>metagenomes</taxon>
        <taxon>ecological metagenomes</taxon>
    </lineage>
</organism>
<sequence length="341" mass="39034">MKTVLVTGGMGFIGSNFIKYLLNLNQEFEIINVDKLTYAGNPENLKSIAEKYPNNYKFYKIDICDFEPVDEIINKNNVNSIVNFAAESHVDRSINNPSLFCDTNISGTINLLNSAKKNKVKKYLQISTDEVYGSLNFNDAPFNENHQLAPNNPYSASKASADLLVRSYYKSFNLPVNITRCSNNYGPYQFPEKLIPLMINNALNNKSLPIYGKGINVRDWVHVKDHCKAILMVLLEGEIGQIYNIGGDSEIANIDLVKDLLKILDKPESLITFVTDRSGHDLRYAINHEKITKDLSWKPKIKLDNGLKMTVKWYLDNKVWLNNIMTKEYLTYYETQYKNRS</sequence>
<dbReference type="FunFam" id="3.40.50.720:FF:000304">
    <property type="entry name" value="UDP-glucose 4,6-dehydratase"/>
    <property type="match status" value="1"/>
</dbReference>
<dbReference type="Gene3D" id="3.90.25.10">
    <property type="entry name" value="UDP-galactose 4-epimerase, domain 1"/>
    <property type="match status" value="1"/>
</dbReference>
<dbReference type="AlphaFoldDB" id="A0A0F9N7Q6"/>
<evidence type="ECO:0000259" key="4">
    <source>
        <dbReference type="Pfam" id="PF16363"/>
    </source>
</evidence>
<evidence type="ECO:0000313" key="5">
    <source>
        <dbReference type="EMBL" id="KKN13924.1"/>
    </source>
</evidence>
<dbReference type="InterPro" id="IPR005888">
    <property type="entry name" value="dTDP_Gluc_deHydtase"/>
</dbReference>
<dbReference type="EMBL" id="LAZR01003870">
    <property type="protein sequence ID" value="KKN13924.1"/>
    <property type="molecule type" value="Genomic_DNA"/>
</dbReference>
<evidence type="ECO:0000256" key="3">
    <source>
        <dbReference type="ARBA" id="ARBA00023239"/>
    </source>
</evidence>
<dbReference type="GO" id="GO:0008460">
    <property type="term" value="F:dTDP-glucose 4,6-dehydratase activity"/>
    <property type="evidence" value="ECO:0007669"/>
    <property type="project" value="InterPro"/>
</dbReference>
<keyword evidence="2" id="KW-0520">NAD</keyword>
<evidence type="ECO:0000256" key="1">
    <source>
        <dbReference type="ARBA" id="ARBA00001911"/>
    </source>
</evidence>
<evidence type="ECO:0000256" key="2">
    <source>
        <dbReference type="ARBA" id="ARBA00023027"/>
    </source>
</evidence>
<dbReference type="NCBIfam" id="TIGR01181">
    <property type="entry name" value="dTDP_gluc_dehyt"/>
    <property type="match status" value="1"/>
</dbReference>
<comment type="cofactor">
    <cofactor evidence="1">
        <name>NAD(+)</name>
        <dbReference type="ChEBI" id="CHEBI:57540"/>
    </cofactor>
</comment>
<protein>
    <recommendedName>
        <fullName evidence="4">NAD(P)-binding domain-containing protein</fullName>
    </recommendedName>
</protein>
<gene>
    <name evidence="5" type="ORF">LCGC14_1001300</name>
</gene>
<dbReference type="PANTHER" id="PTHR43000">
    <property type="entry name" value="DTDP-D-GLUCOSE 4,6-DEHYDRATASE-RELATED"/>
    <property type="match status" value="1"/>
</dbReference>
<dbReference type="InterPro" id="IPR016040">
    <property type="entry name" value="NAD(P)-bd_dom"/>
</dbReference>
<dbReference type="Pfam" id="PF16363">
    <property type="entry name" value="GDP_Man_Dehyd"/>
    <property type="match status" value="1"/>
</dbReference>
<name>A0A0F9N7Q6_9ZZZZ</name>
<dbReference type="InterPro" id="IPR036291">
    <property type="entry name" value="NAD(P)-bd_dom_sf"/>
</dbReference>